<comment type="caution">
    <text evidence="3">The sequence shown here is derived from an EMBL/GenBank/DDBJ whole genome shotgun (WGS) entry which is preliminary data.</text>
</comment>
<dbReference type="Pfam" id="PF02563">
    <property type="entry name" value="Poly_export"/>
    <property type="match status" value="1"/>
</dbReference>
<accession>A0ABS8GWR6</accession>
<evidence type="ECO:0000256" key="1">
    <source>
        <dbReference type="ARBA" id="ARBA00022729"/>
    </source>
</evidence>
<dbReference type="PROSITE" id="PS51257">
    <property type="entry name" value="PROKAR_LIPOPROTEIN"/>
    <property type="match status" value="1"/>
</dbReference>
<dbReference type="Proteomes" id="UP001197770">
    <property type="component" value="Unassembled WGS sequence"/>
</dbReference>
<proteinExistence type="predicted"/>
<sequence length="265" mass="29169">MNIKNVLLLLLIFAGITSCVSRKDMVYFYENEASAAKPYVYELMQPERSQLRIKANDQLTISVSAAEQEAAIPFNLPVVGVGNVLEGGLRPTGTPQLQTYLVSNEGAISFPVLGEIDVAGLTRRELAQKLEEAIGVYVKKPIVNVRVVNFQISVLGEVAKPGTFSISDEYISLPKALGLAGDMTIYGRRENVLVMREEDGRLIKAYLDLTDNEVINSPYFYLKQNDVVVVEPNRPALQAANYNRNASLYVSVASVLISLIVVISR</sequence>
<keyword evidence="1" id="KW-0732">Signal</keyword>
<dbReference type="InterPro" id="IPR003715">
    <property type="entry name" value="Poly_export_N"/>
</dbReference>
<name>A0ABS8GWR6_9FLAO</name>
<dbReference type="Gene3D" id="3.10.560.10">
    <property type="entry name" value="Outer membrane lipoprotein wza domain like"/>
    <property type="match status" value="1"/>
</dbReference>
<dbReference type="PANTHER" id="PTHR33619:SF3">
    <property type="entry name" value="POLYSACCHARIDE EXPORT PROTEIN GFCE-RELATED"/>
    <property type="match status" value="1"/>
</dbReference>
<evidence type="ECO:0000259" key="2">
    <source>
        <dbReference type="Pfam" id="PF02563"/>
    </source>
</evidence>
<dbReference type="RefSeq" id="WP_228231306.1">
    <property type="nucleotide sequence ID" value="NZ_JAJGMW010000026.1"/>
</dbReference>
<reference evidence="3 4" key="1">
    <citation type="submission" date="2021-11" db="EMBL/GenBank/DDBJ databases">
        <title>Seasonal and diel survey of microbial diversity of the Tyrrhenian coast.</title>
        <authorList>
            <person name="Gattoni G."/>
            <person name="Corral P."/>
        </authorList>
    </citation>
    <scope>NUCLEOTIDE SEQUENCE [LARGE SCALE GENOMIC DNA]</scope>
    <source>
        <strain evidence="3 4">Mr9</strain>
    </source>
</reference>
<keyword evidence="4" id="KW-1185">Reference proteome</keyword>
<evidence type="ECO:0000313" key="4">
    <source>
        <dbReference type="Proteomes" id="UP001197770"/>
    </source>
</evidence>
<dbReference type="InterPro" id="IPR049712">
    <property type="entry name" value="Poly_export"/>
</dbReference>
<protein>
    <submittedName>
        <fullName evidence="3">Polysaccharide biosynthesis/export family protein</fullName>
    </submittedName>
</protein>
<dbReference type="PANTHER" id="PTHR33619">
    <property type="entry name" value="POLYSACCHARIDE EXPORT PROTEIN GFCE-RELATED"/>
    <property type="match status" value="1"/>
</dbReference>
<feature type="domain" description="Polysaccharide export protein N-terminal" evidence="2">
    <location>
        <begin position="46"/>
        <end position="147"/>
    </location>
</feature>
<organism evidence="3 4">
    <name type="scientific">Leeuwenhoekiella parthenopeia</name>
    <dbReference type="NCBI Taxonomy" id="2890320"/>
    <lineage>
        <taxon>Bacteria</taxon>
        <taxon>Pseudomonadati</taxon>
        <taxon>Bacteroidota</taxon>
        <taxon>Flavobacteriia</taxon>
        <taxon>Flavobacteriales</taxon>
        <taxon>Flavobacteriaceae</taxon>
        <taxon>Leeuwenhoekiella</taxon>
    </lineage>
</organism>
<dbReference type="EMBL" id="JAJGMW010000026">
    <property type="protein sequence ID" value="MCC4214241.1"/>
    <property type="molecule type" value="Genomic_DNA"/>
</dbReference>
<gene>
    <name evidence="3" type="ORF">LLW17_16050</name>
</gene>
<dbReference type="Gene3D" id="3.30.1950.10">
    <property type="entry name" value="wza like domain"/>
    <property type="match status" value="1"/>
</dbReference>
<evidence type="ECO:0000313" key="3">
    <source>
        <dbReference type="EMBL" id="MCC4214241.1"/>
    </source>
</evidence>